<reference evidence="2 3" key="1">
    <citation type="submission" date="2017-04" db="EMBL/GenBank/DDBJ databases">
        <authorList>
            <person name="Afonso C.L."/>
            <person name="Miller P.J."/>
            <person name="Scott M.A."/>
            <person name="Spackman E."/>
            <person name="Goraichik I."/>
            <person name="Dimitrov K.M."/>
            <person name="Suarez D.L."/>
            <person name="Swayne D.E."/>
        </authorList>
    </citation>
    <scope>NUCLEOTIDE SEQUENCE [LARGE SCALE GENOMIC DNA]</scope>
    <source>
        <strain evidence="2 3">DSM 13146</strain>
    </source>
</reference>
<gene>
    <name evidence="2" type="ORF">SAMN02746041_02003</name>
</gene>
<dbReference type="Proteomes" id="UP000192783">
    <property type="component" value="Unassembled WGS sequence"/>
</dbReference>
<name>A0A1W1XKG6_9BACT</name>
<organism evidence="2 3">
    <name type="scientific">Desulfacinum hydrothermale DSM 13146</name>
    <dbReference type="NCBI Taxonomy" id="1121390"/>
    <lineage>
        <taxon>Bacteria</taxon>
        <taxon>Pseudomonadati</taxon>
        <taxon>Thermodesulfobacteriota</taxon>
        <taxon>Syntrophobacteria</taxon>
        <taxon>Syntrophobacterales</taxon>
        <taxon>Syntrophobacteraceae</taxon>
        <taxon>Desulfacinum</taxon>
    </lineage>
</organism>
<dbReference type="Gene3D" id="2.40.160.20">
    <property type="match status" value="1"/>
</dbReference>
<dbReference type="Pfam" id="PF09411">
    <property type="entry name" value="PagL"/>
    <property type="match status" value="1"/>
</dbReference>
<evidence type="ECO:0000256" key="1">
    <source>
        <dbReference type="SAM" id="SignalP"/>
    </source>
</evidence>
<dbReference type="EMBL" id="FWXF01000010">
    <property type="protein sequence ID" value="SMC24456.1"/>
    <property type="molecule type" value="Genomic_DNA"/>
</dbReference>
<feature type="signal peptide" evidence="1">
    <location>
        <begin position="1"/>
        <end position="20"/>
    </location>
</feature>
<sequence length="180" mass="20408">MRKALSVAILSVLLPVLVPARLPAAEKLQFGMAVRSGFTAIKKEETFHIQDLVAFHTLPWDWTWKDGWYLNTFWEIHFGLLSAAGEDRVLFSTGPALSLQTPWKRVSIVFGLRPAFLEDHVFGRENVGGAFQFTEDLGVDLELLKGLSVGYRFQHLSNAGIYEHNPGLDFHVFEVRWILP</sequence>
<evidence type="ECO:0000313" key="3">
    <source>
        <dbReference type="Proteomes" id="UP000192783"/>
    </source>
</evidence>
<evidence type="ECO:0000313" key="2">
    <source>
        <dbReference type="EMBL" id="SMC24456.1"/>
    </source>
</evidence>
<feature type="chain" id="PRO_5012980933" evidence="1">
    <location>
        <begin position="21"/>
        <end position="180"/>
    </location>
</feature>
<proteinExistence type="predicted"/>
<dbReference type="InterPro" id="IPR018550">
    <property type="entry name" value="Lipid-A_deacylase-rel"/>
</dbReference>
<keyword evidence="3" id="KW-1185">Reference proteome</keyword>
<protein>
    <submittedName>
        <fullName evidence="2">Lipid A 3-O-deacylase (PagL)</fullName>
    </submittedName>
</protein>
<dbReference type="AlphaFoldDB" id="A0A1W1XKG6"/>
<dbReference type="RefSeq" id="WP_170920519.1">
    <property type="nucleotide sequence ID" value="NZ_FWXF01000010.1"/>
</dbReference>
<dbReference type="STRING" id="1121390.SAMN02746041_02003"/>
<accession>A0A1W1XKG6</accession>
<keyword evidence="1" id="KW-0732">Signal</keyword>